<dbReference type="Proteomes" id="UP000499080">
    <property type="component" value="Unassembled WGS sequence"/>
</dbReference>
<gene>
    <name evidence="2" type="ORF">AVEN_185778_1</name>
</gene>
<protein>
    <recommendedName>
        <fullName evidence="1">Retrovirus-related Pol polyprotein from transposon TNT 1-94-like beta-barrel domain-containing protein</fullName>
    </recommendedName>
</protein>
<evidence type="ECO:0000313" key="2">
    <source>
        <dbReference type="EMBL" id="GBM65136.1"/>
    </source>
</evidence>
<dbReference type="AlphaFoldDB" id="A0A4Y2HID1"/>
<reference evidence="2 3" key="1">
    <citation type="journal article" date="2019" name="Sci. Rep.">
        <title>Orb-weaving spider Araneus ventricosus genome elucidates the spidroin gene catalogue.</title>
        <authorList>
            <person name="Kono N."/>
            <person name="Nakamura H."/>
            <person name="Ohtoshi R."/>
            <person name="Moran D.A.P."/>
            <person name="Shinohara A."/>
            <person name="Yoshida Y."/>
            <person name="Fujiwara M."/>
            <person name="Mori M."/>
            <person name="Tomita M."/>
            <person name="Arakawa K."/>
        </authorList>
    </citation>
    <scope>NUCLEOTIDE SEQUENCE [LARGE SCALE GENOMIC DNA]</scope>
</reference>
<evidence type="ECO:0000259" key="1">
    <source>
        <dbReference type="Pfam" id="PF22936"/>
    </source>
</evidence>
<dbReference type="EMBL" id="BGPR01001961">
    <property type="protein sequence ID" value="GBM65136.1"/>
    <property type="molecule type" value="Genomic_DNA"/>
</dbReference>
<comment type="caution">
    <text evidence="2">The sequence shown here is derived from an EMBL/GenBank/DDBJ whole genome shotgun (WGS) entry which is preliminary data.</text>
</comment>
<dbReference type="OrthoDB" id="413361at2759"/>
<name>A0A4Y2HID1_ARAVE</name>
<proteinExistence type="predicted"/>
<evidence type="ECO:0000313" key="3">
    <source>
        <dbReference type="Proteomes" id="UP000499080"/>
    </source>
</evidence>
<organism evidence="2 3">
    <name type="scientific">Araneus ventricosus</name>
    <name type="common">Orbweaver spider</name>
    <name type="synonym">Epeira ventricosa</name>
    <dbReference type="NCBI Taxonomy" id="182803"/>
    <lineage>
        <taxon>Eukaryota</taxon>
        <taxon>Metazoa</taxon>
        <taxon>Ecdysozoa</taxon>
        <taxon>Arthropoda</taxon>
        <taxon>Chelicerata</taxon>
        <taxon>Arachnida</taxon>
        <taxon>Araneae</taxon>
        <taxon>Araneomorphae</taxon>
        <taxon>Entelegynae</taxon>
        <taxon>Araneoidea</taxon>
        <taxon>Araneidae</taxon>
        <taxon>Araneus</taxon>
    </lineage>
</organism>
<keyword evidence="3" id="KW-1185">Reference proteome</keyword>
<accession>A0A4Y2HID1</accession>
<dbReference type="InterPro" id="IPR054722">
    <property type="entry name" value="PolX-like_BBD"/>
</dbReference>
<sequence>MDYKSYYKESAAVTFMVSEPVENFILDSGASTHICNKGEWFEEIEPFSGTVACASKNDIIKVEDIGSVPRTLNGRKIILTDVLYVPELNGQLISVKNIQKTSYVVILRMM</sequence>
<feature type="domain" description="Retrovirus-related Pol polyprotein from transposon TNT 1-94-like beta-barrel" evidence="1">
    <location>
        <begin position="24"/>
        <end position="102"/>
    </location>
</feature>
<dbReference type="Pfam" id="PF22936">
    <property type="entry name" value="Pol_BBD"/>
    <property type="match status" value="1"/>
</dbReference>